<sequence>MAIVPKLDLAKLSRDLDRRRRDRPGGSGPGGRAVSGAMAVVRENLTQLEALHAAGASWVDIAASLSAQGIRRGDGEALTGRQLTALIASVRRQRQCREAKAEQRQARPDLPKPPVRKFGLASDLVMPESRSSEPARTEEDLRRDQLASLQDLLKKD</sequence>
<comment type="caution">
    <text evidence="2">The sequence shown here is derived from an EMBL/GenBank/DDBJ whole genome shotgun (WGS) entry which is preliminary data.</text>
</comment>
<gene>
    <name evidence="2" type="ORF">ACFPOB_15195</name>
</gene>
<evidence type="ECO:0000313" key="3">
    <source>
        <dbReference type="Proteomes" id="UP001596053"/>
    </source>
</evidence>
<dbReference type="Proteomes" id="UP001596053">
    <property type="component" value="Unassembled WGS sequence"/>
</dbReference>
<name>A0ABW0IVM5_9HYPH</name>
<keyword evidence="3" id="KW-1185">Reference proteome</keyword>
<feature type="region of interest" description="Disordered" evidence="1">
    <location>
        <begin position="14"/>
        <end position="35"/>
    </location>
</feature>
<accession>A0ABW0IVM5</accession>
<reference evidence="3" key="1">
    <citation type="journal article" date="2019" name="Int. J. Syst. Evol. Microbiol.">
        <title>The Global Catalogue of Microorganisms (GCM) 10K type strain sequencing project: providing services to taxonomists for standard genome sequencing and annotation.</title>
        <authorList>
            <consortium name="The Broad Institute Genomics Platform"/>
            <consortium name="The Broad Institute Genome Sequencing Center for Infectious Disease"/>
            <person name="Wu L."/>
            <person name="Ma J."/>
        </authorList>
    </citation>
    <scope>NUCLEOTIDE SEQUENCE [LARGE SCALE GENOMIC DNA]</scope>
    <source>
        <strain evidence="3">NCAIM B.01391</strain>
    </source>
</reference>
<organism evidence="2 3">
    <name type="scientific">Bosea eneae</name>
    <dbReference type="NCBI Taxonomy" id="151454"/>
    <lineage>
        <taxon>Bacteria</taxon>
        <taxon>Pseudomonadati</taxon>
        <taxon>Pseudomonadota</taxon>
        <taxon>Alphaproteobacteria</taxon>
        <taxon>Hyphomicrobiales</taxon>
        <taxon>Boseaceae</taxon>
        <taxon>Bosea</taxon>
    </lineage>
</organism>
<protein>
    <submittedName>
        <fullName evidence="2">Uncharacterized protein</fullName>
    </submittedName>
</protein>
<dbReference type="EMBL" id="JBHSLW010000023">
    <property type="protein sequence ID" value="MFC5420903.1"/>
    <property type="molecule type" value="Genomic_DNA"/>
</dbReference>
<proteinExistence type="predicted"/>
<feature type="region of interest" description="Disordered" evidence="1">
    <location>
        <begin position="97"/>
        <end position="156"/>
    </location>
</feature>
<dbReference type="RefSeq" id="WP_377799261.1">
    <property type="nucleotide sequence ID" value="NZ_JBHSLW010000023.1"/>
</dbReference>
<evidence type="ECO:0000256" key="1">
    <source>
        <dbReference type="SAM" id="MobiDB-lite"/>
    </source>
</evidence>
<feature type="compositionally biased region" description="Basic and acidic residues" evidence="1">
    <location>
        <begin position="130"/>
        <end position="145"/>
    </location>
</feature>
<feature type="compositionally biased region" description="Basic and acidic residues" evidence="1">
    <location>
        <begin position="97"/>
        <end position="110"/>
    </location>
</feature>
<evidence type="ECO:0000313" key="2">
    <source>
        <dbReference type="EMBL" id="MFC5420903.1"/>
    </source>
</evidence>